<comment type="similarity">
    <text evidence="1">Belongs to the LysR transcriptional regulatory family.</text>
</comment>
<dbReference type="InterPro" id="IPR036390">
    <property type="entry name" value="WH_DNA-bd_sf"/>
</dbReference>
<dbReference type="InterPro" id="IPR036388">
    <property type="entry name" value="WH-like_DNA-bd_sf"/>
</dbReference>
<reference evidence="6" key="1">
    <citation type="submission" date="2022-05" db="EMBL/GenBank/DDBJ databases">
        <title>Genomic analysis of Brachybacterium sp. CBA3104.</title>
        <authorList>
            <person name="Roh S.W."/>
            <person name="Kim Y.B."/>
            <person name="Kim Y."/>
        </authorList>
    </citation>
    <scope>NUCLEOTIDE SEQUENCE</scope>
    <source>
        <strain evidence="6">CBA3104</strain>
    </source>
</reference>
<dbReference type="Gene3D" id="1.10.10.10">
    <property type="entry name" value="Winged helix-like DNA-binding domain superfamily/Winged helix DNA-binding domain"/>
    <property type="match status" value="1"/>
</dbReference>
<protein>
    <submittedName>
        <fullName evidence="6">LysR substrate-binding domain-containing protein</fullName>
    </submittedName>
</protein>
<dbReference type="Pfam" id="PF00126">
    <property type="entry name" value="HTH_1"/>
    <property type="match status" value="1"/>
</dbReference>
<evidence type="ECO:0000259" key="5">
    <source>
        <dbReference type="PROSITE" id="PS50931"/>
    </source>
</evidence>
<dbReference type="RefSeq" id="WP_249479094.1">
    <property type="nucleotide sequence ID" value="NZ_CP097218.1"/>
</dbReference>
<keyword evidence="7" id="KW-1185">Reference proteome</keyword>
<keyword evidence="3" id="KW-0238">DNA-binding</keyword>
<keyword evidence="2" id="KW-0805">Transcription regulation</keyword>
<evidence type="ECO:0000256" key="1">
    <source>
        <dbReference type="ARBA" id="ARBA00009437"/>
    </source>
</evidence>
<dbReference type="InterPro" id="IPR000847">
    <property type="entry name" value="LysR_HTH_N"/>
</dbReference>
<dbReference type="CDD" id="cd05466">
    <property type="entry name" value="PBP2_LTTR_substrate"/>
    <property type="match status" value="1"/>
</dbReference>
<accession>A0ABY4N753</accession>
<feature type="domain" description="HTH lysR-type" evidence="5">
    <location>
        <begin position="1"/>
        <end position="58"/>
    </location>
</feature>
<dbReference type="InterPro" id="IPR050950">
    <property type="entry name" value="HTH-type_LysR_regulators"/>
</dbReference>
<evidence type="ECO:0000313" key="6">
    <source>
        <dbReference type="EMBL" id="UQN29911.1"/>
    </source>
</evidence>
<proteinExistence type="inferred from homology"/>
<dbReference type="SUPFAM" id="SSF53850">
    <property type="entry name" value="Periplasmic binding protein-like II"/>
    <property type="match status" value="1"/>
</dbReference>
<dbReference type="PROSITE" id="PS50931">
    <property type="entry name" value="HTH_LYSR"/>
    <property type="match status" value="1"/>
</dbReference>
<dbReference type="PRINTS" id="PR00039">
    <property type="entry name" value="HTHLYSR"/>
</dbReference>
<dbReference type="EMBL" id="CP097218">
    <property type="protein sequence ID" value="UQN29911.1"/>
    <property type="molecule type" value="Genomic_DNA"/>
</dbReference>
<dbReference type="Pfam" id="PF03466">
    <property type="entry name" value="LysR_substrate"/>
    <property type="match status" value="1"/>
</dbReference>
<dbReference type="Gene3D" id="3.40.190.290">
    <property type="match status" value="1"/>
</dbReference>
<evidence type="ECO:0000256" key="2">
    <source>
        <dbReference type="ARBA" id="ARBA00023015"/>
    </source>
</evidence>
<dbReference type="Proteomes" id="UP001055868">
    <property type="component" value="Chromosome"/>
</dbReference>
<dbReference type="SUPFAM" id="SSF46785">
    <property type="entry name" value="Winged helix' DNA-binding domain"/>
    <property type="match status" value="1"/>
</dbReference>
<name>A0ABY4N753_9MICO</name>
<gene>
    <name evidence="6" type="ORF">M4486_00730</name>
</gene>
<dbReference type="PANTHER" id="PTHR30419">
    <property type="entry name" value="HTH-TYPE TRANSCRIPTIONAL REGULATOR YBHD"/>
    <property type="match status" value="1"/>
</dbReference>
<evidence type="ECO:0000256" key="4">
    <source>
        <dbReference type="ARBA" id="ARBA00023163"/>
    </source>
</evidence>
<evidence type="ECO:0000313" key="7">
    <source>
        <dbReference type="Proteomes" id="UP001055868"/>
    </source>
</evidence>
<dbReference type="InterPro" id="IPR005119">
    <property type="entry name" value="LysR_subst-bd"/>
</dbReference>
<keyword evidence="4" id="KW-0804">Transcription</keyword>
<sequence length="309" mass="32673">MRIDHLQAFDAAARLGTFTHAAEELFLTQPSFSRKIAGLEAELGAPLFDRGRGGAALTAAGEALLPIARRILADERSARRTLDELAGLRRGLVRIGAPPTLCVSLVADVLAAFHARHPEIELHVLEAGAHTLAEALEAGDLDLALTVTREDRPGTDEARLVPLLREELVVVATAQRPHDGTTLPDEVTLAELAALPQVAFNRSYELRASTDAAFAAHGLTPRIAVEGAEMDAVLRFVERGIGVAVVPAMVVRGRAGLRSARLVRPALERTVNLALRRDAQASAAAAAMHEMVLASVPAMAGPGVVPLLS</sequence>
<evidence type="ECO:0000256" key="3">
    <source>
        <dbReference type="ARBA" id="ARBA00023125"/>
    </source>
</evidence>
<organism evidence="6 7">
    <name type="scientific">Brachybacterium kimchii</name>
    <dbReference type="NCBI Taxonomy" id="2942909"/>
    <lineage>
        <taxon>Bacteria</taxon>
        <taxon>Bacillati</taxon>
        <taxon>Actinomycetota</taxon>
        <taxon>Actinomycetes</taxon>
        <taxon>Micrococcales</taxon>
        <taxon>Dermabacteraceae</taxon>
        <taxon>Brachybacterium</taxon>
    </lineage>
</organism>